<evidence type="ECO:0008006" key="3">
    <source>
        <dbReference type="Google" id="ProtNLM"/>
    </source>
</evidence>
<dbReference type="InParanoid" id="I3EFC6"/>
<dbReference type="Proteomes" id="UP000002872">
    <property type="component" value="Unassembled WGS sequence"/>
</dbReference>
<dbReference type="OMA" id="CIIEYIM"/>
<protein>
    <recommendedName>
        <fullName evidence="3">CID domain-containing protein</fullName>
    </recommendedName>
</protein>
<reference evidence="1" key="1">
    <citation type="submission" date="2011-01" db="EMBL/GenBank/DDBJ databases">
        <title>The Genome Sequence of Nematocida parisii strain ERTm3.</title>
        <authorList>
            <consortium name="The Broad Institute Genome Sequencing Platform"/>
            <consortium name="The Broad Institute Genome Sequencing Center for Infectious Disease"/>
            <person name="Cuomo C."/>
            <person name="Troemel E."/>
            <person name="Young S.K."/>
            <person name="Zeng Q."/>
            <person name="Gargeya S."/>
            <person name="Fitzgerald M."/>
            <person name="Haas B."/>
            <person name="Abouelleil A."/>
            <person name="Alvarado L."/>
            <person name="Arachchi H.M."/>
            <person name="Berlin A."/>
            <person name="Chapman S.B."/>
            <person name="Gearin G."/>
            <person name="Goldberg J."/>
            <person name="Griggs A."/>
            <person name="Gujja S."/>
            <person name="Hansen M."/>
            <person name="Heiman D."/>
            <person name="Howarth C."/>
            <person name="Larimer J."/>
            <person name="Lui A."/>
            <person name="MacDonald P.J.P."/>
            <person name="McCowen C."/>
            <person name="Montmayeur A."/>
            <person name="Murphy C."/>
            <person name="Neiman D."/>
            <person name="Pearson M."/>
            <person name="Priest M."/>
            <person name="Roberts A."/>
            <person name="Saif S."/>
            <person name="Shea T."/>
            <person name="Sisk P."/>
            <person name="Stolte C."/>
            <person name="Sykes S."/>
            <person name="Wortman J."/>
            <person name="Nusbaum C."/>
            <person name="Birren B."/>
        </authorList>
    </citation>
    <scope>NUCLEOTIDE SEQUENCE</scope>
    <source>
        <strain evidence="1">ERTm3</strain>
    </source>
</reference>
<dbReference type="OrthoDB" id="2191185at2759"/>
<dbReference type="EMBL" id="GL870880">
    <property type="protein sequence ID" value="EIJ87923.1"/>
    <property type="molecule type" value="Genomic_DNA"/>
</dbReference>
<gene>
    <name evidence="1" type="ORF">NEQG_01995</name>
</gene>
<dbReference type="AlphaFoldDB" id="I3EFC6"/>
<keyword evidence="2" id="KW-1185">Reference proteome</keyword>
<sequence length="198" mass="22847">MLLSREHLISSIRSIQPTYDSLSCIIEYIMLFRGELEAILDVILKESKNSNAHTNLFIMYMLNELSVKLSCAEDSNKDQEIKSVKKALKEVLKTGRKRVDSMTAHGTPGLKKAAGVLTTKYNEMEKLLYMKPEEIKAQSAKKEAVLEKKEKRTEEVNNSKEDIDEKYLDIEYLESLCKKKDKKSVIKYIKELKKNHVE</sequence>
<accession>I3EFC6</accession>
<proteinExistence type="predicted"/>
<evidence type="ECO:0000313" key="1">
    <source>
        <dbReference type="EMBL" id="EIJ87923.1"/>
    </source>
</evidence>
<dbReference type="HOGENOM" id="CLU_1378474_0_0_1"/>
<organism evidence="1 2">
    <name type="scientific">Nematocida parisii (strain ERTm3)</name>
    <name type="common">Nematode killer fungus</name>
    <dbReference type="NCBI Taxonomy" id="935791"/>
    <lineage>
        <taxon>Eukaryota</taxon>
        <taxon>Fungi</taxon>
        <taxon>Fungi incertae sedis</taxon>
        <taxon>Microsporidia</taxon>
        <taxon>Nematocida</taxon>
    </lineage>
</organism>
<evidence type="ECO:0000313" key="2">
    <source>
        <dbReference type="Proteomes" id="UP000002872"/>
    </source>
</evidence>
<name>I3EFC6_NEMP3</name>
<dbReference type="VEuPathDB" id="MicrosporidiaDB:NEQG_01995"/>